<gene>
    <name evidence="3" type="ORF">AB3X52_00560</name>
</gene>
<dbReference type="Pfam" id="PF24696">
    <property type="entry name" value="UGSC"/>
    <property type="match status" value="1"/>
</dbReference>
<evidence type="ECO:0000256" key="1">
    <source>
        <dbReference type="SAM" id="MobiDB-lite"/>
    </source>
</evidence>
<comment type="caution">
    <text evidence="3">The sequence shown here is derived from an EMBL/GenBank/DDBJ whole genome shotgun (WGS) entry which is preliminary data.</text>
</comment>
<dbReference type="NCBIfam" id="NF041046">
    <property type="entry name" value="UGSC_fam"/>
    <property type="match status" value="1"/>
</dbReference>
<keyword evidence="4" id="KW-1185">Reference proteome</keyword>
<dbReference type="InterPro" id="IPR057767">
    <property type="entry name" value="UGSC-like_dom"/>
</dbReference>
<evidence type="ECO:0000259" key="2">
    <source>
        <dbReference type="Pfam" id="PF24696"/>
    </source>
</evidence>
<organism evidence="3 4">
    <name type="scientific">Nocardioides eburneus</name>
    <dbReference type="NCBI Taxonomy" id="3231482"/>
    <lineage>
        <taxon>Bacteria</taxon>
        <taxon>Bacillati</taxon>
        <taxon>Actinomycetota</taxon>
        <taxon>Actinomycetes</taxon>
        <taxon>Propionibacteriales</taxon>
        <taxon>Nocardioidaceae</taxon>
        <taxon>Nocardioides</taxon>
    </lineage>
</organism>
<feature type="region of interest" description="Disordered" evidence="1">
    <location>
        <begin position="1"/>
        <end position="26"/>
    </location>
</feature>
<dbReference type="EMBL" id="JBFPJR010000001">
    <property type="protein sequence ID" value="MEX0426093.1"/>
    <property type="molecule type" value="Genomic_DNA"/>
</dbReference>
<dbReference type="Proteomes" id="UP001556631">
    <property type="component" value="Unassembled WGS sequence"/>
</dbReference>
<protein>
    <submittedName>
        <fullName evidence="3">UGSC family (Seleno)protein</fullName>
    </submittedName>
</protein>
<name>A0ABV3SVK4_9ACTN</name>
<dbReference type="InterPro" id="IPR049831">
    <property type="entry name" value="UGSC_seleno"/>
</dbReference>
<dbReference type="RefSeq" id="WP_367990708.1">
    <property type="nucleotide sequence ID" value="NZ_JBFPJR010000001.1"/>
</dbReference>
<evidence type="ECO:0000313" key="3">
    <source>
        <dbReference type="EMBL" id="MEX0426093.1"/>
    </source>
</evidence>
<sequence>MPNAILDPTGRARSGEGDKPSLEGLAPRRTDLKGARIGLLDNTKHNAMLFLQEVGRLLVSEHGAAEVGIVETKRSFSVPVDQDIVDRYKTSCDVVITGVGDCGSCSAAAVADGINFERAGLPAAVVLTDAFVVTGKTMANMQGAPDYEWIVTQHPMAILEPDQVAARAKQLLPEIVATLTEQAATSGGDR</sequence>
<feature type="compositionally biased region" description="Basic and acidic residues" evidence="1">
    <location>
        <begin position="13"/>
        <end position="26"/>
    </location>
</feature>
<proteinExistence type="predicted"/>
<evidence type="ECO:0000313" key="4">
    <source>
        <dbReference type="Proteomes" id="UP001556631"/>
    </source>
</evidence>
<reference evidence="3 4" key="1">
    <citation type="submission" date="2024-07" db="EMBL/GenBank/DDBJ databases">
        <authorList>
            <person name="Lee S."/>
            <person name="Kang M."/>
        </authorList>
    </citation>
    <scope>NUCLEOTIDE SEQUENCE [LARGE SCALE GENOMIC DNA]</scope>
    <source>
        <strain evidence="3 4">DS6</strain>
    </source>
</reference>
<feature type="domain" description="UGSC-like" evidence="2">
    <location>
        <begin position="5"/>
        <end position="180"/>
    </location>
</feature>
<accession>A0ABV3SVK4</accession>